<accession>A0ABU2LE51</accession>
<protein>
    <submittedName>
        <fullName evidence="3">Uncharacterized protein</fullName>
    </submittedName>
</protein>
<dbReference type="EMBL" id="JAVREN010000046">
    <property type="protein sequence ID" value="MDT0309765.1"/>
    <property type="molecule type" value="Genomic_DNA"/>
</dbReference>
<feature type="transmembrane region" description="Helical" evidence="2">
    <location>
        <begin position="37"/>
        <end position="59"/>
    </location>
</feature>
<keyword evidence="2" id="KW-1133">Transmembrane helix</keyword>
<dbReference type="RefSeq" id="WP_311632730.1">
    <property type="nucleotide sequence ID" value="NZ_JAVREN010000046.1"/>
</dbReference>
<name>A0ABU2LE51_9ACTN</name>
<keyword evidence="2" id="KW-0812">Transmembrane</keyword>
<reference evidence="4" key="1">
    <citation type="submission" date="2023-07" db="EMBL/GenBank/DDBJ databases">
        <title>30 novel species of actinomycetes from the DSMZ collection.</title>
        <authorList>
            <person name="Nouioui I."/>
        </authorList>
    </citation>
    <scope>NUCLEOTIDE SEQUENCE [LARGE SCALE GENOMIC DNA]</scope>
    <source>
        <strain evidence="4">DSM 44917</strain>
    </source>
</reference>
<feature type="region of interest" description="Disordered" evidence="1">
    <location>
        <begin position="1"/>
        <end position="26"/>
    </location>
</feature>
<evidence type="ECO:0000256" key="1">
    <source>
        <dbReference type="SAM" id="MobiDB-lite"/>
    </source>
</evidence>
<comment type="caution">
    <text evidence="3">The sequence shown here is derived from an EMBL/GenBank/DDBJ whole genome shotgun (WGS) entry which is preliminary data.</text>
</comment>
<gene>
    <name evidence="3" type="ORF">RM780_22810</name>
</gene>
<organism evidence="3 4">
    <name type="scientific">Streptomyces boetiae</name>
    <dbReference type="NCBI Taxonomy" id="3075541"/>
    <lineage>
        <taxon>Bacteria</taxon>
        <taxon>Bacillati</taxon>
        <taxon>Actinomycetota</taxon>
        <taxon>Actinomycetes</taxon>
        <taxon>Kitasatosporales</taxon>
        <taxon>Streptomycetaceae</taxon>
        <taxon>Streptomyces</taxon>
    </lineage>
</organism>
<evidence type="ECO:0000256" key="2">
    <source>
        <dbReference type="SAM" id="Phobius"/>
    </source>
</evidence>
<evidence type="ECO:0000313" key="4">
    <source>
        <dbReference type="Proteomes" id="UP001183388"/>
    </source>
</evidence>
<evidence type="ECO:0000313" key="3">
    <source>
        <dbReference type="EMBL" id="MDT0309765.1"/>
    </source>
</evidence>
<proteinExistence type="predicted"/>
<sequence>MERTTGGKSRQPELELRRAGKQGGDVGRHGLARIGRAALHACLLLAGIAACLAGIAQLVRGRVGSGDLFGAAAAAWTAAVMTRP</sequence>
<keyword evidence="2" id="KW-0472">Membrane</keyword>
<dbReference type="Proteomes" id="UP001183388">
    <property type="component" value="Unassembled WGS sequence"/>
</dbReference>
<keyword evidence="4" id="KW-1185">Reference proteome</keyword>
<feature type="compositionally biased region" description="Basic and acidic residues" evidence="1">
    <location>
        <begin position="1"/>
        <end position="18"/>
    </location>
</feature>